<reference evidence="7" key="4">
    <citation type="journal article" date="2023" name="Microbiol. Resour. Announc.">
        <title>Complete Genome Sequence of Vulcanisaeta souniana Strain IC-059, a Hyperthermophilic Archaeon Isolated from Hot Spring Water in Japan.</title>
        <authorList>
            <person name="Kato S."/>
            <person name="Itoh T."/>
            <person name="Wu L."/>
            <person name="Ma J."/>
            <person name="Ohkuma M."/>
        </authorList>
    </citation>
    <scope>NUCLEOTIDE SEQUENCE</scope>
    <source>
        <strain evidence="7">JCM 11219</strain>
    </source>
</reference>
<accession>A0A830EBB3</accession>
<organism evidence="8 9">
    <name type="scientific">Vulcanisaeta souniana JCM 11219</name>
    <dbReference type="NCBI Taxonomy" id="1293586"/>
    <lineage>
        <taxon>Archaea</taxon>
        <taxon>Thermoproteota</taxon>
        <taxon>Thermoprotei</taxon>
        <taxon>Thermoproteales</taxon>
        <taxon>Thermoproteaceae</taxon>
        <taxon>Vulcanisaeta</taxon>
    </lineage>
</organism>
<comment type="similarity">
    <text evidence="1">In the C-terminal section; belongs to the transposase 35 family.</text>
</comment>
<evidence type="ECO:0000313" key="9">
    <source>
        <dbReference type="Proteomes" id="UP000657075"/>
    </source>
</evidence>
<dbReference type="Pfam" id="PF07282">
    <property type="entry name" value="Cas12f1-like_TNB"/>
    <property type="match status" value="1"/>
</dbReference>
<dbReference type="Pfam" id="PF01385">
    <property type="entry name" value="OrfB_IS605"/>
    <property type="match status" value="1"/>
</dbReference>
<proteinExistence type="inferred from homology"/>
<dbReference type="GO" id="GO:0003677">
    <property type="term" value="F:DNA binding"/>
    <property type="evidence" value="ECO:0007669"/>
    <property type="project" value="UniProtKB-KW"/>
</dbReference>
<dbReference type="AlphaFoldDB" id="A0A830EBB3"/>
<evidence type="ECO:0000256" key="4">
    <source>
        <dbReference type="ARBA" id="ARBA00023172"/>
    </source>
</evidence>
<evidence type="ECO:0000259" key="6">
    <source>
        <dbReference type="Pfam" id="PF07282"/>
    </source>
</evidence>
<reference evidence="8" key="1">
    <citation type="journal article" date="2014" name="Int. J. Syst. Evol. Microbiol.">
        <title>Complete genome sequence of Corynebacterium casei LMG S-19264T (=DSM 44701T), isolated from a smear-ripened cheese.</title>
        <authorList>
            <consortium name="US DOE Joint Genome Institute (JGI-PGF)"/>
            <person name="Walter F."/>
            <person name="Albersmeier A."/>
            <person name="Kalinowski J."/>
            <person name="Ruckert C."/>
        </authorList>
    </citation>
    <scope>NUCLEOTIDE SEQUENCE</scope>
    <source>
        <strain evidence="8">JCM 11219</strain>
    </source>
</reference>
<name>A0A830EBB3_9CREN</name>
<evidence type="ECO:0000256" key="1">
    <source>
        <dbReference type="ARBA" id="ARBA00008761"/>
    </source>
</evidence>
<evidence type="ECO:0000313" key="7">
    <source>
        <dbReference type="EMBL" id="BDR92598.1"/>
    </source>
</evidence>
<dbReference type="EMBL" id="AP026830">
    <property type="protein sequence ID" value="BDR92598.1"/>
    <property type="molecule type" value="Genomic_DNA"/>
</dbReference>
<keyword evidence="2" id="KW-0815">Transposition</keyword>
<keyword evidence="4" id="KW-0233">DNA recombination</keyword>
<dbReference type="NCBIfam" id="NF040570">
    <property type="entry name" value="guided_TnpB"/>
    <property type="match status" value="1"/>
</dbReference>
<reference evidence="10" key="3">
    <citation type="submission" date="2022-09" db="EMBL/GenBank/DDBJ databases">
        <title>Complete genome sequence of Vulcanisaeta souniana.</title>
        <authorList>
            <person name="Kato S."/>
            <person name="Itoh T."/>
            <person name="Ohkuma M."/>
        </authorList>
    </citation>
    <scope>NUCLEOTIDE SEQUENCE [LARGE SCALE GENOMIC DNA]</scope>
    <source>
        <strain evidence="10">JCM 11219</strain>
    </source>
</reference>
<evidence type="ECO:0000259" key="5">
    <source>
        <dbReference type="Pfam" id="PF01385"/>
    </source>
</evidence>
<feature type="domain" description="Probable transposase IS891/IS1136/IS1341" evidence="5">
    <location>
        <begin position="47"/>
        <end position="161"/>
    </location>
</feature>
<protein>
    <recommendedName>
        <fullName evidence="11">Transposase</fullName>
    </recommendedName>
</protein>
<dbReference type="InterPro" id="IPR001959">
    <property type="entry name" value="Transposase"/>
</dbReference>
<dbReference type="InterPro" id="IPR010095">
    <property type="entry name" value="Cas12f1-like_TNB"/>
</dbReference>
<evidence type="ECO:0000313" key="10">
    <source>
        <dbReference type="Proteomes" id="UP001060771"/>
    </source>
</evidence>
<dbReference type="Proteomes" id="UP000657075">
    <property type="component" value="Unassembled WGS sequence"/>
</dbReference>
<keyword evidence="10" id="KW-1185">Reference proteome</keyword>
<dbReference type="GO" id="GO:0006310">
    <property type="term" value="P:DNA recombination"/>
    <property type="evidence" value="ECO:0007669"/>
    <property type="project" value="UniProtKB-KW"/>
</dbReference>
<evidence type="ECO:0000256" key="2">
    <source>
        <dbReference type="ARBA" id="ARBA00022578"/>
    </source>
</evidence>
<gene>
    <name evidence="8" type="ORF">GCM10007112_19240</name>
    <name evidence="7" type="ORF">Vsou_16910</name>
</gene>
<feature type="domain" description="Cas12f1-like TNB" evidence="6">
    <location>
        <begin position="177"/>
        <end position="242"/>
    </location>
</feature>
<sequence>MNESERVIYLKDFKLALKFKGKLKWHGKQGRLEIHYNDARRSWYAYIPVEVEVNNQVSGGLRASVDLGIVNLATVYVEDGNWYLFKGGGVLSQYEYYSKKVSSVQKVLARHGQRSSKRLKLLYDKRSRFLKHALNSMVRKVMEELRAKGVSEVVVGYPKEIGRNHGNKLTVNFWNYGYVIKRFEEVGEELGMRVVKVDESNTSKTCSLCGEAHEGGRVKRGLFKCPRVGRIINADLNGAINILHIPESLGTQRWGLPTVRDRGNGPKARPVVYRWTNRAGWVTPASYEVMRMKAVNHKPMNRPKGTPTLQGGEEVSLWVTYRRSKPF</sequence>
<evidence type="ECO:0000313" key="8">
    <source>
        <dbReference type="EMBL" id="GGI82636.1"/>
    </source>
</evidence>
<dbReference type="GO" id="GO:0032196">
    <property type="term" value="P:transposition"/>
    <property type="evidence" value="ECO:0007669"/>
    <property type="project" value="UniProtKB-KW"/>
</dbReference>
<reference evidence="8" key="2">
    <citation type="submission" date="2020-09" db="EMBL/GenBank/DDBJ databases">
        <authorList>
            <person name="Sun Q."/>
            <person name="Ohkuma M."/>
        </authorList>
    </citation>
    <scope>NUCLEOTIDE SEQUENCE</scope>
    <source>
        <strain evidence="8">JCM 11219</strain>
    </source>
</reference>
<dbReference type="Proteomes" id="UP001060771">
    <property type="component" value="Chromosome"/>
</dbReference>
<keyword evidence="3" id="KW-0238">DNA-binding</keyword>
<dbReference type="EMBL" id="BMNM01000009">
    <property type="protein sequence ID" value="GGI82636.1"/>
    <property type="molecule type" value="Genomic_DNA"/>
</dbReference>
<evidence type="ECO:0000256" key="3">
    <source>
        <dbReference type="ARBA" id="ARBA00023125"/>
    </source>
</evidence>
<evidence type="ECO:0008006" key="11">
    <source>
        <dbReference type="Google" id="ProtNLM"/>
    </source>
</evidence>